<dbReference type="PANTHER" id="PTHR11161:SF55">
    <property type="entry name" value="NOSE RESISTANT-TO-FLUOXETINE PROTEIN N-TERMINAL DOMAIN-CONTAINING PROTEIN"/>
    <property type="match status" value="1"/>
</dbReference>
<feature type="transmembrane region" description="Helical" evidence="1">
    <location>
        <begin position="320"/>
        <end position="343"/>
    </location>
</feature>
<feature type="chain" id="PRO_5005894031" evidence="2">
    <location>
        <begin position="17"/>
        <end position="729"/>
    </location>
</feature>
<keyword evidence="1" id="KW-0472">Membrane</keyword>
<keyword evidence="4" id="KW-1185">Reference proteome</keyword>
<dbReference type="InterPro" id="IPR052728">
    <property type="entry name" value="O2_lipid_transport_reg"/>
</dbReference>
<dbReference type="SMART" id="SM00703">
    <property type="entry name" value="NRF"/>
    <property type="match status" value="1"/>
</dbReference>
<evidence type="ECO:0000256" key="1">
    <source>
        <dbReference type="SAM" id="Phobius"/>
    </source>
</evidence>
<feature type="transmembrane region" description="Helical" evidence="1">
    <location>
        <begin position="234"/>
        <end position="258"/>
    </location>
</feature>
<evidence type="ECO:0000259" key="3">
    <source>
        <dbReference type="SMART" id="SM00703"/>
    </source>
</evidence>
<name>A0A0N5BB80_STREA</name>
<feature type="transmembrane region" description="Helical" evidence="1">
    <location>
        <begin position="619"/>
        <end position="637"/>
    </location>
</feature>
<feature type="transmembrane region" description="Helical" evidence="1">
    <location>
        <begin position="403"/>
        <end position="425"/>
    </location>
</feature>
<dbReference type="WBParaSite" id="SPAL_0000329000.1">
    <property type="protein sequence ID" value="SPAL_0000329000.1"/>
    <property type="gene ID" value="SPAL_0000329000"/>
</dbReference>
<keyword evidence="1" id="KW-0812">Transmembrane</keyword>
<evidence type="ECO:0000256" key="2">
    <source>
        <dbReference type="SAM" id="SignalP"/>
    </source>
</evidence>
<feature type="transmembrane region" description="Helical" evidence="1">
    <location>
        <begin position="578"/>
        <end position="599"/>
    </location>
</feature>
<dbReference type="Pfam" id="PF01757">
    <property type="entry name" value="Acyl_transf_3"/>
    <property type="match status" value="1"/>
</dbReference>
<dbReference type="InterPro" id="IPR006621">
    <property type="entry name" value="Nose-resist-to-fluoxetine_N"/>
</dbReference>
<protein>
    <submittedName>
        <fullName evidence="5">NRF domain-containing protein</fullName>
    </submittedName>
</protein>
<feature type="transmembrane region" description="Helical" evidence="1">
    <location>
        <begin position="471"/>
        <end position="494"/>
    </location>
</feature>
<dbReference type="PANTHER" id="PTHR11161">
    <property type="entry name" value="O-ACYLTRANSFERASE"/>
    <property type="match status" value="1"/>
</dbReference>
<feature type="transmembrane region" description="Helical" evidence="1">
    <location>
        <begin position="363"/>
        <end position="383"/>
    </location>
</feature>
<feature type="domain" description="Nose resistant-to-fluoxetine protein N-terminal" evidence="3">
    <location>
        <begin position="73"/>
        <end position="216"/>
    </location>
</feature>
<feature type="signal peptide" evidence="2">
    <location>
        <begin position="1"/>
        <end position="16"/>
    </location>
</feature>
<organism evidence="4 5">
    <name type="scientific">Strongyloides papillosus</name>
    <name type="common">Intestinal threadworm</name>
    <dbReference type="NCBI Taxonomy" id="174720"/>
    <lineage>
        <taxon>Eukaryota</taxon>
        <taxon>Metazoa</taxon>
        <taxon>Ecdysozoa</taxon>
        <taxon>Nematoda</taxon>
        <taxon>Chromadorea</taxon>
        <taxon>Rhabditida</taxon>
        <taxon>Tylenchina</taxon>
        <taxon>Panagrolaimomorpha</taxon>
        <taxon>Strongyloidoidea</taxon>
        <taxon>Strongyloididae</taxon>
        <taxon>Strongyloides</taxon>
    </lineage>
</organism>
<keyword evidence="2" id="KW-0732">Signal</keyword>
<dbReference type="GO" id="GO:0016747">
    <property type="term" value="F:acyltransferase activity, transferring groups other than amino-acyl groups"/>
    <property type="evidence" value="ECO:0007669"/>
    <property type="project" value="InterPro"/>
</dbReference>
<dbReference type="InterPro" id="IPR002656">
    <property type="entry name" value="Acyl_transf_3_dom"/>
</dbReference>
<feature type="transmembrane region" description="Helical" evidence="1">
    <location>
        <begin position="546"/>
        <end position="566"/>
    </location>
</feature>
<reference evidence="5" key="1">
    <citation type="submission" date="2017-02" db="UniProtKB">
        <authorList>
            <consortium name="WormBaseParasite"/>
        </authorList>
    </citation>
    <scope>IDENTIFICATION</scope>
</reference>
<dbReference type="Pfam" id="PF20146">
    <property type="entry name" value="NRF"/>
    <property type="match status" value="1"/>
</dbReference>
<feature type="transmembrane region" description="Helical" evidence="1">
    <location>
        <begin position="658"/>
        <end position="677"/>
    </location>
</feature>
<accession>A0A0N5BB80</accession>
<keyword evidence="1" id="KW-1133">Transmembrane helix</keyword>
<feature type="transmembrane region" description="Helical" evidence="1">
    <location>
        <begin position="689"/>
        <end position="712"/>
    </location>
</feature>
<dbReference type="Proteomes" id="UP000046392">
    <property type="component" value="Unplaced"/>
</dbReference>
<sequence length="729" mass="84473">MKIFFLFILLYAKCYGLNYYTLIEDGYERMNLDQSTYRDFLESLYLRDHSVLEIMRKSFLQNGKAFFNVSTVSEDCNEDMDLIIRTIIETVFYDITGAIKINPNNSIMKNVVLPMIDSAGKIPVGFLEGNFISNGLKIECQSIQANVPNRTRPIEGAYGRVFINIPQNGTKYTGTCILGKYFTWDICLPKSCQNHSDMLNVVRHFEILKNATKVSPICDVGTFADFPKMNYKGYIVGFLMLFLVIWSLLASVVDLFIVPNLKENNSSILHHKFFKLIQTMSLYTNIKTIMKLPKKRVPQKKVNGSKATFLRSEIIAILHCIRTISIIWVMMGHSIILIMYTVVNPKDVFVHFGDYSKQFLTNAFFSVDSFFFMSGLLLSFLFFKQLKRNRRQTLSIKTFVMMYVHRIIRLSPSYYMAVAFFTWVFSPTFLNNMPLLILTPFKGSNSCDKYWWVNFLYINNFVNVKNQCYLISWYLATDLQIFLFFPVILVPLAINVKFGIFVSALVLVLSTAANIFEVFYFYFPPSDFSLGWMDPRMKDYLDYTKFMYNAPWIRCQIYIIGMLVGYFLQMKKSLKIPFFLNILGWILSLAIMVADVIAIRDWASGKPMDLFPRAMYSAFSKIGWGVSLSFIVISCFYGHGGIINRFMSWPFWSPLGKITYSTYLIHLMTIIYVIGGFEGRFVFVSLWNTFIYIILPIIVLSLFFAFFWSAIFEVGVGRIEGLLLDRRGT</sequence>
<proteinExistence type="predicted"/>
<evidence type="ECO:0000313" key="4">
    <source>
        <dbReference type="Proteomes" id="UP000046392"/>
    </source>
</evidence>
<evidence type="ECO:0000313" key="5">
    <source>
        <dbReference type="WBParaSite" id="SPAL_0000329000.1"/>
    </source>
</evidence>
<dbReference type="AlphaFoldDB" id="A0A0N5BB80"/>
<feature type="transmembrane region" description="Helical" evidence="1">
    <location>
        <begin position="501"/>
        <end position="523"/>
    </location>
</feature>